<dbReference type="OrthoDB" id="2596771at2759"/>
<name>A0A162UD64_PHYB8</name>
<keyword evidence="2" id="KW-1185">Reference proteome</keyword>
<dbReference type="Proteomes" id="UP000077315">
    <property type="component" value="Unassembled WGS sequence"/>
</dbReference>
<proteinExistence type="predicted"/>
<dbReference type="GeneID" id="28996351"/>
<reference evidence="2" key="1">
    <citation type="submission" date="2015-06" db="EMBL/GenBank/DDBJ databases">
        <title>Expansion of signal transduction pathways in fungi by whole-genome duplication.</title>
        <authorList>
            <consortium name="DOE Joint Genome Institute"/>
            <person name="Corrochano L.M."/>
            <person name="Kuo A."/>
            <person name="Marcet-Houben M."/>
            <person name="Polaino S."/>
            <person name="Salamov A."/>
            <person name="Villalobos J.M."/>
            <person name="Alvarez M.I."/>
            <person name="Avalos J."/>
            <person name="Benito E.P."/>
            <person name="Benoit I."/>
            <person name="Burger G."/>
            <person name="Camino L.P."/>
            <person name="Canovas D."/>
            <person name="Cerda-Olmedo E."/>
            <person name="Cheng J.-F."/>
            <person name="Dominguez A."/>
            <person name="Elias M."/>
            <person name="Eslava A.P."/>
            <person name="Glaser F."/>
            <person name="Grimwood J."/>
            <person name="Gutierrez G."/>
            <person name="Heitman J."/>
            <person name="Henrissat B."/>
            <person name="Iturriaga E.A."/>
            <person name="Lang B.F."/>
            <person name="Lavin J.L."/>
            <person name="Lee S."/>
            <person name="Li W."/>
            <person name="Lindquist E."/>
            <person name="Lopez-Garcia S."/>
            <person name="Luque E.M."/>
            <person name="Marcos A.T."/>
            <person name="Martin J."/>
            <person name="McCluskey K."/>
            <person name="Medina H.R."/>
            <person name="Miralles-Duran A."/>
            <person name="Miyazaki A."/>
            <person name="Munoz-Torres E."/>
            <person name="Oguiza J.A."/>
            <person name="Ohm R."/>
            <person name="Olmedo M."/>
            <person name="Orejas M."/>
            <person name="Ortiz-Castellanos L."/>
            <person name="Pisabarro A.G."/>
            <person name="Rodriguez-Romero J."/>
            <person name="Ruiz-Herrera J."/>
            <person name="Ruiz-Vazquez R."/>
            <person name="Sanz C."/>
            <person name="Schackwitz W."/>
            <person name="Schmutz J."/>
            <person name="Shahriari M."/>
            <person name="Shelest E."/>
            <person name="Silva-Franco F."/>
            <person name="Soanes D."/>
            <person name="Syed K."/>
            <person name="Tagua V.G."/>
            <person name="Talbot N.J."/>
            <person name="Thon M."/>
            <person name="De vries R.P."/>
            <person name="Wiebenga A."/>
            <person name="Yadav J.S."/>
            <person name="Braun E.L."/>
            <person name="Baker S."/>
            <person name="Garre V."/>
            <person name="Horwitz B."/>
            <person name="Torres-Martinez S."/>
            <person name="Idnurm A."/>
            <person name="Herrera-Estrella A."/>
            <person name="Gabaldon T."/>
            <person name="Grigoriev I.V."/>
        </authorList>
    </citation>
    <scope>NUCLEOTIDE SEQUENCE [LARGE SCALE GENOMIC DNA]</scope>
    <source>
        <strain evidence="2">NRRL 1555(-)</strain>
    </source>
</reference>
<dbReference type="EMBL" id="KV440977">
    <property type="protein sequence ID" value="OAD75372.1"/>
    <property type="molecule type" value="Genomic_DNA"/>
</dbReference>
<accession>A0A162UD64</accession>
<dbReference type="STRING" id="763407.A0A162UD64"/>
<evidence type="ECO:0000313" key="1">
    <source>
        <dbReference type="EMBL" id="OAD75372.1"/>
    </source>
</evidence>
<protein>
    <submittedName>
        <fullName evidence="1">Uncharacterized protein</fullName>
    </submittedName>
</protein>
<dbReference type="AlphaFoldDB" id="A0A162UD64"/>
<evidence type="ECO:0000313" key="2">
    <source>
        <dbReference type="Proteomes" id="UP000077315"/>
    </source>
</evidence>
<organism evidence="1 2">
    <name type="scientific">Phycomyces blakesleeanus (strain ATCC 8743b / DSM 1359 / FGSC 10004 / NBRC 33097 / NRRL 1555)</name>
    <dbReference type="NCBI Taxonomy" id="763407"/>
    <lineage>
        <taxon>Eukaryota</taxon>
        <taxon>Fungi</taxon>
        <taxon>Fungi incertae sedis</taxon>
        <taxon>Mucoromycota</taxon>
        <taxon>Mucoromycotina</taxon>
        <taxon>Mucoromycetes</taxon>
        <taxon>Mucorales</taxon>
        <taxon>Phycomycetaceae</taxon>
        <taxon>Phycomyces</taxon>
    </lineage>
</organism>
<sequence length="492" mass="57354">MSNPIIYDISNIQNVLVNLSLEGIKMLPFKVVIPVKASEWRRCLDQSNTLCSTKWNKKRHLDSKEYIFGETRQCHRAVIYISERDSCPAQKESKACECNGALKIKQFKKSPTIITFCMTRDHNNHVPGDRSEIRTLLLPFEAIKLIEDQLRSGSSCRSTRISVLRQIDSWGVGVRKPNYEEIYNRIKKMTNLLYMFNSDEKTSIAIWMNEKLPERNYCIFTRDLCVNNIESNLFAFGFQLPAQVRVMRIATSFCLDATHGISARSGEVMYSLVTQYKQTNLDNKVRLDASFTSGQLAAYKQELKNKLKYILMESNEEVFLIRILDFKCDIPDQLHFLRYFEIRWNGSKVLLKRWGRPYVDDSHRRYLTNNYIESWHNQLKTIYFGCARIRRLNRLVFDLTNDVEYFYEQEVDCIHLNNGKMGLTIQRDVNHLAMQRPAVLAEEEEVVIVDKEDGREDVVGAQNDVDTSTTDLITHTSLLHHQSLDLEHANDF</sequence>
<dbReference type="RefSeq" id="XP_018293412.1">
    <property type="nucleotide sequence ID" value="XM_018435445.1"/>
</dbReference>
<gene>
    <name evidence="1" type="ORF">PHYBLDRAFT_166620</name>
</gene>
<dbReference type="VEuPathDB" id="FungiDB:PHYBLDRAFT_166620"/>
<dbReference type="InParanoid" id="A0A162UD64"/>